<keyword evidence="2" id="KW-0732">Signal</keyword>
<keyword evidence="1" id="KW-0472">Membrane</keyword>
<keyword evidence="4" id="KW-1185">Reference proteome</keyword>
<gene>
    <name evidence="3" type="ORF">ASPZODRAFT_967312</name>
</gene>
<sequence>MTSMKSNPKPTLFIAWVKVLLMRRLAGSRLPVSRVGAVHPPLMKEGHLPIPSPDGARLVSSLFLPLPLFFFLLLSLSLLSSGHQLSYRFSTTQQLLFGSHPSKLVPAALPNSLPCLLGLFSVVGA</sequence>
<name>A0A1L9SQM1_9EURO</name>
<evidence type="ECO:0000256" key="2">
    <source>
        <dbReference type="SAM" id="SignalP"/>
    </source>
</evidence>
<reference evidence="4" key="1">
    <citation type="journal article" date="2017" name="Genome Biol.">
        <title>Comparative genomics reveals high biological diversity and specific adaptations in the industrially and medically important fungal genus Aspergillus.</title>
        <authorList>
            <person name="de Vries R.P."/>
            <person name="Riley R."/>
            <person name="Wiebenga A."/>
            <person name="Aguilar-Osorio G."/>
            <person name="Amillis S."/>
            <person name="Uchima C.A."/>
            <person name="Anderluh G."/>
            <person name="Asadollahi M."/>
            <person name="Askin M."/>
            <person name="Barry K."/>
            <person name="Battaglia E."/>
            <person name="Bayram O."/>
            <person name="Benocci T."/>
            <person name="Braus-Stromeyer S.A."/>
            <person name="Caldana C."/>
            <person name="Canovas D."/>
            <person name="Cerqueira G.C."/>
            <person name="Chen F."/>
            <person name="Chen W."/>
            <person name="Choi C."/>
            <person name="Clum A."/>
            <person name="Dos Santos R.A."/>
            <person name="Damasio A.R."/>
            <person name="Diallinas G."/>
            <person name="Emri T."/>
            <person name="Fekete E."/>
            <person name="Flipphi M."/>
            <person name="Freyberg S."/>
            <person name="Gallo A."/>
            <person name="Gournas C."/>
            <person name="Habgood R."/>
            <person name="Hainaut M."/>
            <person name="Harispe M.L."/>
            <person name="Henrissat B."/>
            <person name="Hilden K.S."/>
            <person name="Hope R."/>
            <person name="Hossain A."/>
            <person name="Karabika E."/>
            <person name="Karaffa L."/>
            <person name="Karanyi Z."/>
            <person name="Krasevec N."/>
            <person name="Kuo A."/>
            <person name="Kusch H."/>
            <person name="LaButti K."/>
            <person name="Lagendijk E.L."/>
            <person name="Lapidus A."/>
            <person name="Levasseur A."/>
            <person name="Lindquist E."/>
            <person name="Lipzen A."/>
            <person name="Logrieco A.F."/>
            <person name="MacCabe A."/>
            <person name="Maekelae M.R."/>
            <person name="Malavazi I."/>
            <person name="Melin P."/>
            <person name="Meyer V."/>
            <person name="Mielnichuk N."/>
            <person name="Miskei M."/>
            <person name="Molnar A.P."/>
            <person name="Mule G."/>
            <person name="Ngan C.Y."/>
            <person name="Orejas M."/>
            <person name="Orosz E."/>
            <person name="Ouedraogo J.P."/>
            <person name="Overkamp K.M."/>
            <person name="Park H.-S."/>
            <person name="Perrone G."/>
            <person name="Piumi F."/>
            <person name="Punt P.J."/>
            <person name="Ram A.F."/>
            <person name="Ramon A."/>
            <person name="Rauscher S."/>
            <person name="Record E."/>
            <person name="Riano-Pachon D.M."/>
            <person name="Robert V."/>
            <person name="Roehrig J."/>
            <person name="Ruller R."/>
            <person name="Salamov A."/>
            <person name="Salih N.S."/>
            <person name="Samson R.A."/>
            <person name="Sandor E."/>
            <person name="Sanguinetti M."/>
            <person name="Schuetze T."/>
            <person name="Sepcic K."/>
            <person name="Shelest E."/>
            <person name="Sherlock G."/>
            <person name="Sophianopoulou V."/>
            <person name="Squina F.M."/>
            <person name="Sun H."/>
            <person name="Susca A."/>
            <person name="Todd R.B."/>
            <person name="Tsang A."/>
            <person name="Unkles S.E."/>
            <person name="van de Wiele N."/>
            <person name="van Rossen-Uffink D."/>
            <person name="Oliveira J.V."/>
            <person name="Vesth T.C."/>
            <person name="Visser J."/>
            <person name="Yu J.-H."/>
            <person name="Zhou M."/>
            <person name="Andersen M.R."/>
            <person name="Archer D.B."/>
            <person name="Baker S.E."/>
            <person name="Benoit I."/>
            <person name="Brakhage A.A."/>
            <person name="Braus G.H."/>
            <person name="Fischer R."/>
            <person name="Frisvad J.C."/>
            <person name="Goldman G.H."/>
            <person name="Houbraken J."/>
            <person name="Oakley B."/>
            <person name="Pocsi I."/>
            <person name="Scazzocchio C."/>
            <person name="Seiboth B."/>
            <person name="vanKuyk P.A."/>
            <person name="Wortman J."/>
            <person name="Dyer P.S."/>
            <person name="Grigoriev I.V."/>
        </authorList>
    </citation>
    <scope>NUCLEOTIDE SEQUENCE [LARGE SCALE GENOMIC DNA]</scope>
    <source>
        <strain evidence="4">CBS 506.65</strain>
    </source>
</reference>
<feature type="transmembrane region" description="Helical" evidence="1">
    <location>
        <begin position="58"/>
        <end position="79"/>
    </location>
</feature>
<dbReference type="RefSeq" id="XP_022584049.1">
    <property type="nucleotide sequence ID" value="XM_022730536.1"/>
</dbReference>
<protein>
    <submittedName>
        <fullName evidence="3">Uncharacterized protein</fullName>
    </submittedName>
</protein>
<feature type="signal peptide" evidence="2">
    <location>
        <begin position="1"/>
        <end position="27"/>
    </location>
</feature>
<evidence type="ECO:0000313" key="4">
    <source>
        <dbReference type="Proteomes" id="UP000184188"/>
    </source>
</evidence>
<dbReference type="VEuPathDB" id="FungiDB:ASPZODRAFT_967312"/>
<keyword evidence="1" id="KW-1133">Transmembrane helix</keyword>
<keyword evidence="1" id="KW-0812">Transmembrane</keyword>
<evidence type="ECO:0000256" key="1">
    <source>
        <dbReference type="SAM" id="Phobius"/>
    </source>
</evidence>
<dbReference type="Proteomes" id="UP000184188">
    <property type="component" value="Unassembled WGS sequence"/>
</dbReference>
<evidence type="ECO:0000313" key="3">
    <source>
        <dbReference type="EMBL" id="OJJ49539.1"/>
    </source>
</evidence>
<dbReference type="AlphaFoldDB" id="A0A1L9SQM1"/>
<dbReference type="GeneID" id="34617000"/>
<organism evidence="3 4">
    <name type="scientific">Penicilliopsis zonata CBS 506.65</name>
    <dbReference type="NCBI Taxonomy" id="1073090"/>
    <lineage>
        <taxon>Eukaryota</taxon>
        <taxon>Fungi</taxon>
        <taxon>Dikarya</taxon>
        <taxon>Ascomycota</taxon>
        <taxon>Pezizomycotina</taxon>
        <taxon>Eurotiomycetes</taxon>
        <taxon>Eurotiomycetidae</taxon>
        <taxon>Eurotiales</taxon>
        <taxon>Aspergillaceae</taxon>
        <taxon>Penicilliopsis</taxon>
    </lineage>
</organism>
<accession>A0A1L9SQM1</accession>
<feature type="chain" id="PRO_5013086705" evidence="2">
    <location>
        <begin position="28"/>
        <end position="125"/>
    </location>
</feature>
<proteinExistence type="predicted"/>
<dbReference type="EMBL" id="KV878337">
    <property type="protein sequence ID" value="OJJ49539.1"/>
    <property type="molecule type" value="Genomic_DNA"/>
</dbReference>